<evidence type="ECO:0000256" key="5">
    <source>
        <dbReference type="ARBA" id="ARBA00023274"/>
    </source>
</evidence>
<organism evidence="8 9">
    <name type="scientific">Cannabis sativa</name>
    <name type="common">Hemp</name>
    <name type="synonym">Marijuana</name>
    <dbReference type="NCBI Taxonomy" id="3483"/>
    <lineage>
        <taxon>Eukaryota</taxon>
        <taxon>Viridiplantae</taxon>
        <taxon>Streptophyta</taxon>
        <taxon>Embryophyta</taxon>
        <taxon>Tracheophyta</taxon>
        <taxon>Spermatophyta</taxon>
        <taxon>Magnoliopsida</taxon>
        <taxon>eudicotyledons</taxon>
        <taxon>Gunneridae</taxon>
        <taxon>Pentapetalae</taxon>
        <taxon>rosids</taxon>
        <taxon>fabids</taxon>
        <taxon>Rosales</taxon>
        <taxon>Cannabaceae</taxon>
        <taxon>Cannabis</taxon>
    </lineage>
</organism>
<reference evidence="8" key="2">
    <citation type="submission" date="2021-03" db="UniProtKB">
        <authorList>
            <consortium name="EnsemblPlants"/>
        </authorList>
    </citation>
    <scope>IDENTIFICATION</scope>
</reference>
<evidence type="ECO:0000313" key="9">
    <source>
        <dbReference type="Proteomes" id="UP000596661"/>
    </source>
</evidence>
<dbReference type="GO" id="GO:0003735">
    <property type="term" value="F:structural constituent of ribosome"/>
    <property type="evidence" value="ECO:0007669"/>
    <property type="project" value="InterPro"/>
</dbReference>
<dbReference type="Gene3D" id="3.40.30.10">
    <property type="entry name" value="Glutaredoxin"/>
    <property type="match status" value="1"/>
</dbReference>
<dbReference type="AlphaFoldDB" id="A0A803P9N6"/>
<dbReference type="SMART" id="SM00916">
    <property type="entry name" value="L51_S25_CI-B8"/>
    <property type="match status" value="1"/>
</dbReference>
<dbReference type="SUPFAM" id="SSF52833">
    <property type="entry name" value="Thioredoxin-like"/>
    <property type="match status" value="1"/>
</dbReference>
<dbReference type="GO" id="GO:0032543">
    <property type="term" value="P:mitochondrial translation"/>
    <property type="evidence" value="ECO:0007669"/>
    <property type="project" value="InterPro"/>
</dbReference>
<evidence type="ECO:0000256" key="6">
    <source>
        <dbReference type="ARBA" id="ARBA00035188"/>
    </source>
</evidence>
<evidence type="ECO:0000256" key="4">
    <source>
        <dbReference type="ARBA" id="ARBA00023128"/>
    </source>
</evidence>
<evidence type="ECO:0000259" key="7">
    <source>
        <dbReference type="SMART" id="SM00916"/>
    </source>
</evidence>
<dbReference type="Pfam" id="PF05047">
    <property type="entry name" value="L51_S25_CI-B8"/>
    <property type="match status" value="1"/>
</dbReference>
<reference evidence="8" key="1">
    <citation type="submission" date="2018-11" db="EMBL/GenBank/DDBJ databases">
        <authorList>
            <person name="Grassa J C."/>
        </authorList>
    </citation>
    <scope>NUCLEOTIDE SEQUENCE [LARGE SCALE GENOMIC DNA]</scope>
</reference>
<comment type="similarity">
    <text evidence="2">Belongs to the mitochondrion-specific ribosomal protein mL43 family.</text>
</comment>
<dbReference type="PANTHER" id="PTHR21396:SF2">
    <property type="entry name" value="LARGE RIBOSOMAL SUBUNIT PROTEIN ML43"/>
    <property type="match status" value="1"/>
</dbReference>
<keyword evidence="4" id="KW-0496">Mitochondrion</keyword>
<evidence type="ECO:0000256" key="3">
    <source>
        <dbReference type="ARBA" id="ARBA00022980"/>
    </source>
</evidence>
<dbReference type="Gramene" id="evm.model.03.609">
    <property type="protein sequence ID" value="cds.evm.model.03.609"/>
    <property type="gene ID" value="evm.TU.03.609"/>
</dbReference>
<accession>A0A803P9N6</accession>
<sequence length="501" mass="57953">MWKFHAKYDDQLKEVWNMSIPGNKMFQIVSKLKRFKERLRIINKDGFSNLLKQLLNIKADLDGLQNQLQQQPLNPSLHIQENIAREKLVQKQKDYTSFLQQKAKMNWIQDGDANTALFHACIKHRLRQNRILSIENQEGNRITDPTLITEAFLEFYKNLLGTKRENRRHVQKHILNKGPKVNSVTCCRDSHMMRSNRLFLAYLEINPQDQMASPTAFSRIIGKLLEVIYARLYFPSWTQALKTFSLTSGLHPNASKTAIYCSNMLSGYVNHILQISSFIRQELPFTYLGAVAWNNICQSKSTGGLGLKNLEIWNKAAICLCLMAVKKWLNWNTQACNLQQLLRWIDRAKMSKFRKGVLAAATIGLRLGLKASGLLLFKKRYQMAQRGVWQLQKLIVNYCDWGGSSRGIRAFMESQLPALKECNPQLEVVTELIRGQHPLLKGFYKNKRERVVCVRNMDSDEVLHSAIRLRNSLGRKVVKLKTRHITKHPSVQGTWTTDVRF</sequence>
<name>A0A803P9N6_CANSA</name>
<protein>
    <recommendedName>
        <fullName evidence="6">Large ribosomal subunit protein mL43</fullName>
    </recommendedName>
</protein>
<dbReference type="EMBL" id="UZAU01000262">
    <property type="status" value="NOT_ANNOTATED_CDS"/>
    <property type="molecule type" value="Genomic_DNA"/>
</dbReference>
<evidence type="ECO:0000256" key="1">
    <source>
        <dbReference type="ARBA" id="ARBA00004173"/>
    </source>
</evidence>
<dbReference type="PANTHER" id="PTHR21396">
    <property type="entry name" value="39S RIBOSOMAL PROTEIN L43"/>
    <property type="match status" value="1"/>
</dbReference>
<dbReference type="FunFam" id="3.40.30.10:FF:000175">
    <property type="entry name" value="54S ribosomal protein L51, mitochondrial"/>
    <property type="match status" value="1"/>
</dbReference>
<dbReference type="Proteomes" id="UP000596661">
    <property type="component" value="Chromosome 3"/>
</dbReference>
<proteinExistence type="inferred from homology"/>
<feature type="domain" description="Ribosomal protein/NADH dehydrogenase" evidence="7">
    <location>
        <begin position="400"/>
        <end position="473"/>
    </location>
</feature>
<evidence type="ECO:0000313" key="8">
    <source>
        <dbReference type="EnsemblPlants" id="cds.evm.model.03.609"/>
    </source>
</evidence>
<comment type="subcellular location">
    <subcellularLocation>
        <location evidence="1">Mitochondrion</location>
    </subcellularLocation>
</comment>
<evidence type="ECO:0000256" key="2">
    <source>
        <dbReference type="ARBA" id="ARBA00006073"/>
    </source>
</evidence>
<dbReference type="InterPro" id="IPR036249">
    <property type="entry name" value="Thioredoxin-like_sf"/>
</dbReference>
<dbReference type="InterPro" id="IPR007741">
    <property type="entry name" value="Ribosomal_mL43/mS25/NADH_DH"/>
</dbReference>
<keyword evidence="9" id="KW-1185">Reference proteome</keyword>
<keyword evidence="3" id="KW-0689">Ribosomal protein</keyword>
<dbReference type="InterPro" id="IPR039927">
    <property type="entry name" value="Ribosomal_mL43"/>
</dbReference>
<dbReference type="EnsemblPlants" id="evm.model.03.609">
    <property type="protein sequence ID" value="cds.evm.model.03.609"/>
    <property type="gene ID" value="evm.TU.03.609"/>
</dbReference>
<dbReference type="GO" id="GO:0005762">
    <property type="term" value="C:mitochondrial large ribosomal subunit"/>
    <property type="evidence" value="ECO:0007669"/>
    <property type="project" value="TreeGrafter"/>
</dbReference>
<keyword evidence="5" id="KW-0687">Ribonucleoprotein</keyword>